<name>A0AAV2MKN1_KNICA</name>
<accession>A0AAV2MKN1</accession>
<keyword evidence="2" id="KW-1185">Reference proteome</keyword>
<dbReference type="EMBL" id="OZ035830">
    <property type="protein sequence ID" value="CAL1613953.1"/>
    <property type="molecule type" value="Genomic_DNA"/>
</dbReference>
<dbReference type="Proteomes" id="UP001497482">
    <property type="component" value="Chromosome 8"/>
</dbReference>
<sequence>MDQLNKTWLSKSTLEDCVLRFRREVLILTPDLIPTTSTLVASIRGPIIKTQRRRKIRDNLHVQSGQIHSKFTFCVCEEGWCYRGKTETCFEQTDTEPNN</sequence>
<proteinExistence type="predicted"/>
<evidence type="ECO:0000313" key="2">
    <source>
        <dbReference type="Proteomes" id="UP001497482"/>
    </source>
</evidence>
<protein>
    <submittedName>
        <fullName evidence="1">Uncharacterized protein</fullName>
    </submittedName>
</protein>
<reference evidence="1 2" key="1">
    <citation type="submission" date="2024-04" db="EMBL/GenBank/DDBJ databases">
        <authorList>
            <person name="Waldvogel A.-M."/>
            <person name="Schoenle A."/>
        </authorList>
    </citation>
    <scope>NUCLEOTIDE SEQUENCE [LARGE SCALE GENOMIC DNA]</scope>
</reference>
<dbReference type="AlphaFoldDB" id="A0AAV2MKN1"/>
<evidence type="ECO:0000313" key="1">
    <source>
        <dbReference type="EMBL" id="CAL1613953.1"/>
    </source>
</evidence>
<organism evidence="1 2">
    <name type="scientific">Knipowitschia caucasica</name>
    <name type="common">Caucasian dwarf goby</name>
    <name type="synonym">Pomatoschistus caucasicus</name>
    <dbReference type="NCBI Taxonomy" id="637954"/>
    <lineage>
        <taxon>Eukaryota</taxon>
        <taxon>Metazoa</taxon>
        <taxon>Chordata</taxon>
        <taxon>Craniata</taxon>
        <taxon>Vertebrata</taxon>
        <taxon>Euteleostomi</taxon>
        <taxon>Actinopterygii</taxon>
        <taxon>Neopterygii</taxon>
        <taxon>Teleostei</taxon>
        <taxon>Neoteleostei</taxon>
        <taxon>Acanthomorphata</taxon>
        <taxon>Gobiaria</taxon>
        <taxon>Gobiiformes</taxon>
        <taxon>Gobioidei</taxon>
        <taxon>Gobiidae</taxon>
        <taxon>Gobiinae</taxon>
        <taxon>Knipowitschia</taxon>
    </lineage>
</organism>
<gene>
    <name evidence="1" type="ORF">KC01_LOCUS40069</name>
</gene>